<evidence type="ECO:0000256" key="3">
    <source>
        <dbReference type="SAM" id="MobiDB-lite"/>
    </source>
</evidence>
<keyword evidence="1" id="KW-0064">Aspartyl protease</keyword>
<feature type="domain" description="Peptidase A2" evidence="4">
    <location>
        <begin position="513"/>
        <end position="551"/>
    </location>
</feature>
<feature type="region of interest" description="Disordered" evidence="3">
    <location>
        <begin position="432"/>
        <end position="463"/>
    </location>
</feature>
<evidence type="ECO:0000313" key="6">
    <source>
        <dbReference type="Proteomes" id="UP000027586"/>
    </source>
</evidence>
<dbReference type="GO" id="GO:0004190">
    <property type="term" value="F:aspartic-type endopeptidase activity"/>
    <property type="evidence" value="ECO:0007669"/>
    <property type="project" value="UniProtKB-KW"/>
</dbReference>
<dbReference type="OrthoDB" id="2268828at2759"/>
<dbReference type="EMBL" id="CBTN010000069">
    <property type="protein sequence ID" value="CDH59333.1"/>
    <property type="molecule type" value="Genomic_DNA"/>
</dbReference>
<dbReference type="Gene3D" id="2.40.70.10">
    <property type="entry name" value="Acid Proteases"/>
    <property type="match status" value="1"/>
</dbReference>
<keyword evidence="6" id="KW-1185">Reference proteome</keyword>
<feature type="compositionally biased region" description="Basic and acidic residues" evidence="3">
    <location>
        <begin position="383"/>
        <end position="402"/>
    </location>
</feature>
<proteinExistence type="predicted"/>
<dbReference type="CDD" id="cd00303">
    <property type="entry name" value="retropepsin_like"/>
    <property type="match status" value="1"/>
</dbReference>
<feature type="compositionally biased region" description="Basic residues" evidence="3">
    <location>
        <begin position="432"/>
        <end position="443"/>
    </location>
</feature>
<feature type="compositionally biased region" description="Low complexity" evidence="3">
    <location>
        <begin position="40"/>
        <end position="52"/>
    </location>
</feature>
<feature type="region of interest" description="Disordered" evidence="3">
    <location>
        <begin position="610"/>
        <end position="642"/>
    </location>
</feature>
<dbReference type="Pfam" id="PF00077">
    <property type="entry name" value="RVP"/>
    <property type="match status" value="1"/>
</dbReference>
<keyword evidence="1" id="KW-0645">Protease</keyword>
<dbReference type="InterPro" id="IPR001969">
    <property type="entry name" value="Aspartic_peptidase_AS"/>
</dbReference>
<dbReference type="PROSITE" id="PS00141">
    <property type="entry name" value="ASP_PROTEASE"/>
    <property type="match status" value="1"/>
</dbReference>
<feature type="compositionally biased region" description="Basic residues" evidence="3">
    <location>
        <begin position="60"/>
        <end position="74"/>
    </location>
</feature>
<reference evidence="5" key="1">
    <citation type="submission" date="2013-08" db="EMBL/GenBank/DDBJ databases">
        <title>Gene expansion shapes genome architecture in the human pathogen Lichtheimia corymbifera: an evolutionary genomics analysis in the ancient terrestrial Mucorales (Mucoromycotina).</title>
        <authorList>
            <person name="Schwartze V.U."/>
            <person name="Winter S."/>
            <person name="Shelest E."/>
            <person name="Marcet-Houben M."/>
            <person name="Horn F."/>
            <person name="Wehner S."/>
            <person name="Hoffmann K."/>
            <person name="Riege K."/>
            <person name="Sammeth M."/>
            <person name="Nowrousian M."/>
            <person name="Valiante V."/>
            <person name="Linde J."/>
            <person name="Jacobsen I.D."/>
            <person name="Marz M."/>
            <person name="Brakhage A.A."/>
            <person name="Gabaldon T."/>
            <person name="Bocker S."/>
            <person name="Voigt K."/>
        </authorList>
    </citation>
    <scope>NUCLEOTIDE SEQUENCE [LARGE SCALE GENOMIC DNA]</scope>
    <source>
        <strain evidence="5">FSU 9682</strain>
    </source>
</reference>
<dbReference type="Proteomes" id="UP000027586">
    <property type="component" value="Unassembled WGS sequence"/>
</dbReference>
<dbReference type="InterPro" id="IPR021109">
    <property type="entry name" value="Peptidase_aspartic_dom_sf"/>
</dbReference>
<sequence>MSSGFNSTDPTPMDQDDGNTPSRSQTTTSNHKEREKESTSSETSDAETSTSSKTKDTRHAHGRKSHKDKKHKHGHQEDQQQDKDPKKDAKEIVDHYQAKLNKLVSQYNMALKKDGSTETLKKLQTDIAYTRKTLEQFKETYDKTYGSSTSSGNTTVSSNTIETKTTDRMTAKDVPRFQLTTSSLKDPKHTVFESVEHFLSHFKKIVEVNTNSPINQQWAKWLPIAFPYHLDYWYESKLEGRNYSWRKVCKVVRKRFKATDTELAKATEVYTMTMKSGESISDYGDRFHNAAREGNLQNDQGLAMRFLASLPDHIQDNVRIVWHSRHKKRKPDNLDEILSVADQISVKKRYRPTEDQSERSSRRGKSSSSKAMYWCPYHKRQVEHKPEDCKKKKDQSKTKDSATDPFKLGKCVHCGDDWSKEHRCDEYREAHRKKREQRAHNKRVNALSISGPTDTSPQELSSDHPADEALLDFDEDMADFDQLSAGKQLGNTQTQTKSETLIRSPILIQNKRCLALIDSGAEISVLNKRLCDTNNWSINHVDGNIWYAGSGDARPRIGTTAPLQISYNGHKPIFSFEVMHLAHDDVIIGKDLMPLIGIALTGLAFKWDDDDSPQDSTSTLDMVEQESNEPNNSPAGTPDERHDFEQQVSPFMEANARIPKASYCNLEESVIELPTPGVLSSIHRQYPIPFSLRPAVDAAVQKWLEDGVI</sequence>
<feature type="compositionally biased region" description="Polar residues" evidence="3">
    <location>
        <begin position="18"/>
        <end position="29"/>
    </location>
</feature>
<gene>
    <name evidence="5" type="ORF">LCOR_10156.1</name>
</gene>
<dbReference type="PROSITE" id="PS50175">
    <property type="entry name" value="ASP_PROT_RETROV"/>
    <property type="match status" value="1"/>
</dbReference>
<evidence type="ECO:0000313" key="5">
    <source>
        <dbReference type="EMBL" id="CDH59333.1"/>
    </source>
</evidence>
<evidence type="ECO:0000256" key="2">
    <source>
        <dbReference type="ARBA" id="ARBA00022801"/>
    </source>
</evidence>
<feature type="region of interest" description="Disordered" evidence="3">
    <location>
        <begin position="1"/>
        <end position="89"/>
    </location>
</feature>
<dbReference type="InterPro" id="IPR018061">
    <property type="entry name" value="Retropepsins"/>
</dbReference>
<feature type="compositionally biased region" description="Polar residues" evidence="3">
    <location>
        <begin position="1"/>
        <end position="10"/>
    </location>
</feature>
<comment type="caution">
    <text evidence="5">The sequence shown here is derived from an EMBL/GenBank/DDBJ whole genome shotgun (WGS) entry which is preliminary data.</text>
</comment>
<feature type="compositionally biased region" description="Basic and acidic residues" evidence="3">
    <location>
        <begin position="30"/>
        <end position="39"/>
    </location>
</feature>
<dbReference type="SUPFAM" id="SSF50630">
    <property type="entry name" value="Acid proteases"/>
    <property type="match status" value="1"/>
</dbReference>
<feature type="compositionally biased region" description="Basic and acidic residues" evidence="3">
    <location>
        <begin position="351"/>
        <end position="361"/>
    </location>
</feature>
<name>A0A068SAE9_9FUNG</name>
<protein>
    <recommendedName>
        <fullName evidence="4">Peptidase A2 domain-containing protein</fullName>
    </recommendedName>
</protein>
<dbReference type="InterPro" id="IPR001995">
    <property type="entry name" value="Peptidase_A2_cat"/>
</dbReference>
<dbReference type="VEuPathDB" id="FungiDB:LCOR_10156.1"/>
<organism evidence="5 6">
    <name type="scientific">Lichtheimia corymbifera JMRC:FSU:9682</name>
    <dbReference type="NCBI Taxonomy" id="1263082"/>
    <lineage>
        <taxon>Eukaryota</taxon>
        <taxon>Fungi</taxon>
        <taxon>Fungi incertae sedis</taxon>
        <taxon>Mucoromycota</taxon>
        <taxon>Mucoromycotina</taxon>
        <taxon>Mucoromycetes</taxon>
        <taxon>Mucorales</taxon>
        <taxon>Lichtheimiaceae</taxon>
        <taxon>Lichtheimia</taxon>
    </lineage>
</organism>
<feature type="compositionally biased region" description="Polar residues" evidence="3">
    <location>
        <begin position="447"/>
        <end position="460"/>
    </location>
</feature>
<feature type="compositionally biased region" description="Low complexity" evidence="3">
    <location>
        <begin position="146"/>
        <end position="160"/>
    </location>
</feature>
<evidence type="ECO:0000256" key="1">
    <source>
        <dbReference type="ARBA" id="ARBA00022750"/>
    </source>
</evidence>
<evidence type="ECO:0000259" key="4">
    <source>
        <dbReference type="PROSITE" id="PS50175"/>
    </source>
</evidence>
<feature type="region of interest" description="Disordered" evidence="3">
    <location>
        <begin position="348"/>
        <end position="404"/>
    </location>
</feature>
<feature type="region of interest" description="Disordered" evidence="3">
    <location>
        <begin position="143"/>
        <end position="164"/>
    </location>
</feature>
<accession>A0A068SAE9</accession>
<dbReference type="GO" id="GO:0006508">
    <property type="term" value="P:proteolysis"/>
    <property type="evidence" value="ECO:0007669"/>
    <property type="project" value="InterPro"/>
</dbReference>
<keyword evidence="2" id="KW-0378">Hydrolase</keyword>
<feature type="compositionally biased region" description="Basic and acidic residues" evidence="3">
    <location>
        <begin position="75"/>
        <end position="89"/>
    </location>
</feature>
<dbReference type="AlphaFoldDB" id="A0A068SAE9"/>